<proteinExistence type="inferred from homology"/>
<evidence type="ECO:0000313" key="12">
    <source>
        <dbReference type="Proteomes" id="UP000013378"/>
    </source>
</evidence>
<feature type="domain" description="Polysaccharide chain length determinant N-terminal" evidence="9">
    <location>
        <begin position="12"/>
        <end position="113"/>
    </location>
</feature>
<evidence type="ECO:0000313" key="11">
    <source>
        <dbReference type="EMBL" id="EOD00099.1"/>
    </source>
</evidence>
<gene>
    <name evidence="11" type="ORF">L21TH_1865</name>
</gene>
<feature type="transmembrane region" description="Helical" evidence="8">
    <location>
        <begin position="29"/>
        <end position="49"/>
    </location>
</feature>
<dbReference type="STRING" id="1304284.L21TH_1865"/>
<evidence type="ECO:0000256" key="3">
    <source>
        <dbReference type="ARBA" id="ARBA00022475"/>
    </source>
</evidence>
<evidence type="ECO:0000256" key="5">
    <source>
        <dbReference type="ARBA" id="ARBA00022989"/>
    </source>
</evidence>
<comment type="similarity">
    <text evidence="2">Belongs to the CpsC/CapA family.</text>
</comment>
<evidence type="ECO:0000256" key="4">
    <source>
        <dbReference type="ARBA" id="ARBA00022692"/>
    </source>
</evidence>
<protein>
    <submittedName>
        <fullName evidence="11">Lipopolysaccharide biosynthesis</fullName>
    </submittedName>
</protein>
<dbReference type="EMBL" id="ARZA01000205">
    <property type="protein sequence ID" value="EOD00099.1"/>
    <property type="molecule type" value="Genomic_DNA"/>
</dbReference>
<evidence type="ECO:0000256" key="1">
    <source>
        <dbReference type="ARBA" id="ARBA00004651"/>
    </source>
</evidence>
<name>R1CTT4_9FIRM</name>
<dbReference type="OrthoDB" id="2360475at2"/>
<reference evidence="11 12" key="1">
    <citation type="journal article" date="2015" name="Geomicrobiol. J.">
        <title>Caldisalinibacter kiritimatiensis gen. nov., sp. nov., a moderately thermohalophilic thiosulfate-reducing bacterium from a hypersaline microbial mat.</title>
        <authorList>
            <person name="Ben Hania W."/>
            <person name="Joseph M."/>
            <person name="Fiebig A."/>
            <person name="Bunk B."/>
            <person name="Klenk H.-P."/>
            <person name="Fardeau M.-L."/>
            <person name="Spring S."/>
        </authorList>
    </citation>
    <scope>NUCLEOTIDE SEQUENCE [LARGE SCALE GENOMIC DNA]</scope>
    <source>
        <strain evidence="11 12">L21-TH-D2</strain>
    </source>
</reference>
<feature type="domain" description="Tyrosine-protein kinase G-rich" evidence="10">
    <location>
        <begin position="374"/>
        <end position="448"/>
    </location>
</feature>
<keyword evidence="3" id="KW-1003">Cell membrane</keyword>
<dbReference type="PANTHER" id="PTHR32309">
    <property type="entry name" value="TYROSINE-PROTEIN KINASE"/>
    <property type="match status" value="1"/>
</dbReference>
<dbReference type="AlphaFoldDB" id="R1CTT4"/>
<keyword evidence="12" id="KW-1185">Reference proteome</keyword>
<dbReference type="Pfam" id="PF13807">
    <property type="entry name" value="GNVR"/>
    <property type="match status" value="1"/>
</dbReference>
<comment type="caution">
    <text evidence="11">The sequence shown here is derived from an EMBL/GenBank/DDBJ whole genome shotgun (WGS) entry which is preliminary data.</text>
</comment>
<dbReference type="Pfam" id="PF02706">
    <property type="entry name" value="Wzz"/>
    <property type="match status" value="1"/>
</dbReference>
<dbReference type="GO" id="GO:0004713">
    <property type="term" value="F:protein tyrosine kinase activity"/>
    <property type="evidence" value="ECO:0007669"/>
    <property type="project" value="TreeGrafter"/>
</dbReference>
<sequence>MENMTQQNYPYEEISLRELIETLMKGWKLIAIITAISIFISGVFSFFIIEPTYEATTTLMASFATEKIVNLQKNSDNIEGILDSISTYPVMTIQTYKEQIKNPKILQNVIDELKLDKEKYSMNTLKDMIELETIKDTNLIAVKVKHTDPELATQIANSVAKNFTEFISDMSRQQASKSSQFLKTQLEVEKEKLDAALVELKQFLSQPKGVDELRREISSKLSELNGYKEQLSREEINYKNKMLNLDMQQKTIEATLKQAEESLEDTPEKLVTKKSLVEDNILSGAVEENSDMNTTDLMDIEMSNEQINPTYLTLVKKINDYKIKLAEVRQEKENTEYSYNKKVEILNNKIESVKKEVEILQVELAEKEHNQKLIERKVNLAQSTYDAFMKKYEETRITESSEIGDSSILIVSKAVTPELPVAPKKVLNLAIAGVLGVMLGVFIAFFKEYWEKSGEEVSG</sequence>
<feature type="transmembrane region" description="Helical" evidence="8">
    <location>
        <begin position="426"/>
        <end position="446"/>
    </location>
</feature>
<evidence type="ECO:0000256" key="6">
    <source>
        <dbReference type="ARBA" id="ARBA00023136"/>
    </source>
</evidence>
<evidence type="ECO:0000259" key="10">
    <source>
        <dbReference type="Pfam" id="PF13807"/>
    </source>
</evidence>
<dbReference type="InterPro" id="IPR003856">
    <property type="entry name" value="LPS_length_determ_N"/>
</dbReference>
<keyword evidence="6 8" id="KW-0472">Membrane</keyword>
<feature type="coiled-coil region" evidence="7">
    <location>
        <begin position="318"/>
        <end position="377"/>
    </location>
</feature>
<dbReference type="RefSeq" id="WP_006314701.1">
    <property type="nucleotide sequence ID" value="NZ_ARZA01000205.1"/>
</dbReference>
<comment type="subcellular location">
    <subcellularLocation>
        <location evidence="1">Cell membrane</location>
        <topology evidence="1">Multi-pass membrane protein</topology>
    </subcellularLocation>
</comment>
<feature type="coiled-coil region" evidence="7">
    <location>
        <begin position="186"/>
        <end position="230"/>
    </location>
</feature>
<organism evidence="11 12">
    <name type="scientific">Caldisalinibacter kiritimatiensis</name>
    <dbReference type="NCBI Taxonomy" id="1304284"/>
    <lineage>
        <taxon>Bacteria</taxon>
        <taxon>Bacillati</taxon>
        <taxon>Bacillota</taxon>
        <taxon>Tissierellia</taxon>
        <taxon>Tissierellales</taxon>
        <taxon>Thermohalobacteraceae</taxon>
        <taxon>Caldisalinibacter</taxon>
    </lineage>
</organism>
<dbReference type="Proteomes" id="UP000013378">
    <property type="component" value="Unassembled WGS sequence"/>
</dbReference>
<dbReference type="InterPro" id="IPR032807">
    <property type="entry name" value="GNVR"/>
</dbReference>
<keyword evidence="4 8" id="KW-0812">Transmembrane</keyword>
<accession>R1CTT4</accession>
<evidence type="ECO:0000259" key="9">
    <source>
        <dbReference type="Pfam" id="PF02706"/>
    </source>
</evidence>
<evidence type="ECO:0000256" key="8">
    <source>
        <dbReference type="SAM" id="Phobius"/>
    </source>
</evidence>
<keyword evidence="7" id="KW-0175">Coiled coil</keyword>
<dbReference type="eggNOG" id="COG3206">
    <property type="taxonomic scope" value="Bacteria"/>
</dbReference>
<evidence type="ECO:0000256" key="2">
    <source>
        <dbReference type="ARBA" id="ARBA00006683"/>
    </source>
</evidence>
<dbReference type="InterPro" id="IPR050445">
    <property type="entry name" value="Bact_polysacc_biosynth/exp"/>
</dbReference>
<keyword evidence="5 8" id="KW-1133">Transmembrane helix</keyword>
<dbReference type="PANTHER" id="PTHR32309:SF13">
    <property type="entry name" value="FERRIC ENTEROBACTIN TRANSPORT PROTEIN FEPE"/>
    <property type="match status" value="1"/>
</dbReference>
<evidence type="ECO:0000256" key="7">
    <source>
        <dbReference type="SAM" id="Coils"/>
    </source>
</evidence>
<dbReference type="GO" id="GO:0005886">
    <property type="term" value="C:plasma membrane"/>
    <property type="evidence" value="ECO:0007669"/>
    <property type="project" value="UniProtKB-SubCell"/>
</dbReference>